<dbReference type="InterPro" id="IPR014362">
    <property type="entry name" value="Glu_DH"/>
</dbReference>
<dbReference type="EMBL" id="AP025628">
    <property type="protein sequence ID" value="BDG61483.1"/>
    <property type="molecule type" value="Genomic_DNA"/>
</dbReference>
<evidence type="ECO:0000256" key="7">
    <source>
        <dbReference type="PIRSR" id="PIRSR000185-3"/>
    </source>
</evidence>
<evidence type="ECO:0000256" key="8">
    <source>
        <dbReference type="RuleBase" id="RU004417"/>
    </source>
</evidence>
<dbReference type="Pfam" id="PF00208">
    <property type="entry name" value="ELFV_dehydrog"/>
    <property type="match status" value="1"/>
</dbReference>
<dbReference type="PIRSF" id="PIRSF000185">
    <property type="entry name" value="Glu_DH"/>
    <property type="match status" value="1"/>
</dbReference>
<dbReference type="InterPro" id="IPR006097">
    <property type="entry name" value="Glu/Leu/Phe/Val/Trp_DH_dimer"/>
</dbReference>
<accession>A0AA35CN77</accession>
<sequence length="421" mass="45711">MRAVQEDLRNPFRIAQQQVRHAVDALGADERVYEILKAPQRTVEVQIPVRMDDGRLQVFTGYRCQHLRSIGPTKGGIRFHPQVTLDEVRALSMWMTFKTAVVGLPYGGAKGGVIVDPKQLSERELEALARGYIREIAPVIGPERDIPAPDVNTDARIMAWMMDEYERTRGGGAFPGVITGKPLVLGGSEGRAAATGQGLVYTVREAAARLGVPLAGARVVIQGFGNAGTFTGTLLEQMGARVVAVSDSRGGIFSPKGLKMADVIEHKRRTGSVVGFPETEAVTQQELLQLECEILVPAALENQITGEVARGIRARIVAEAANGPTTPDGDQVLAERGIFLIPDILANAGGVTVSYFEWVQNLSGLYWTEAEVLHRLEERMVAAFHRVTRTAEGRGLDMRTAAYVVAVQRITEALKARGLLD</sequence>
<dbReference type="Gene3D" id="3.40.50.10860">
    <property type="entry name" value="Leucine Dehydrogenase, chain A, domain 1"/>
    <property type="match status" value="1"/>
</dbReference>
<dbReference type="CDD" id="cd01076">
    <property type="entry name" value="NAD_bind_1_Glu_DH"/>
    <property type="match status" value="1"/>
</dbReference>
<feature type="binding site" evidence="6">
    <location>
        <position position="226"/>
    </location>
    <ligand>
        <name>NAD(+)</name>
        <dbReference type="ChEBI" id="CHEBI:57540"/>
    </ligand>
</feature>
<keyword evidence="6" id="KW-0547">Nucleotide-binding</keyword>
<dbReference type="PRINTS" id="PR00082">
    <property type="entry name" value="GLFDHDRGNASE"/>
</dbReference>
<keyword evidence="6" id="KW-0520">NAD</keyword>
<dbReference type="PANTHER" id="PTHR11606:SF13">
    <property type="entry name" value="GLUTAMATE DEHYDROGENASE 1, MITOCHONDRIAL"/>
    <property type="match status" value="1"/>
</dbReference>
<dbReference type="Gene3D" id="3.40.50.720">
    <property type="entry name" value="NAD(P)-binding Rossmann-like Domain"/>
    <property type="match status" value="1"/>
</dbReference>
<feature type="site" description="Important for catalysis" evidence="7">
    <location>
        <position position="150"/>
    </location>
</feature>
<feature type="binding site" evidence="6">
    <location>
        <position position="74"/>
    </location>
    <ligand>
        <name>substrate</name>
    </ligand>
</feature>
<dbReference type="Proteomes" id="UP001163687">
    <property type="component" value="Chromosome"/>
</dbReference>
<reference evidence="10" key="1">
    <citation type="submission" date="2022-03" db="EMBL/GenBank/DDBJ databases">
        <title>Complete genome sequence of Caldinitratiruptor microaerophilus.</title>
        <authorList>
            <person name="Mukaiyama R."/>
            <person name="Nishiyama T."/>
            <person name="Ueda K."/>
        </authorList>
    </citation>
    <scope>NUCLEOTIDE SEQUENCE</scope>
    <source>
        <strain evidence="10">JCM 16183</strain>
    </source>
</reference>
<evidence type="ECO:0000256" key="6">
    <source>
        <dbReference type="PIRSR" id="PIRSR000185-2"/>
    </source>
</evidence>
<dbReference type="KEGG" id="cmic:caldi_25730"/>
<dbReference type="InterPro" id="IPR006095">
    <property type="entry name" value="Glu/Leu/Phe/Val/Trp_DH"/>
</dbReference>
<protein>
    <recommendedName>
        <fullName evidence="2 4">Glutamate dehydrogenase</fullName>
    </recommendedName>
</protein>
<dbReference type="InterPro" id="IPR006096">
    <property type="entry name" value="Glu/Leu/Phe/Val/Trp_DH_C"/>
</dbReference>
<keyword evidence="11" id="KW-1185">Reference proteome</keyword>
<dbReference type="GO" id="GO:0006538">
    <property type="term" value="P:L-glutamate catabolic process"/>
    <property type="evidence" value="ECO:0007669"/>
    <property type="project" value="TreeGrafter"/>
</dbReference>
<organism evidence="10 11">
    <name type="scientific">Caldinitratiruptor microaerophilus</name>
    <dbReference type="NCBI Taxonomy" id="671077"/>
    <lineage>
        <taxon>Bacteria</taxon>
        <taxon>Bacillati</taxon>
        <taxon>Bacillota</taxon>
        <taxon>Clostridia</taxon>
        <taxon>Eubacteriales</taxon>
        <taxon>Symbiobacteriaceae</taxon>
        <taxon>Caldinitratiruptor</taxon>
    </lineage>
</organism>
<dbReference type="PROSITE" id="PS00074">
    <property type="entry name" value="GLFV_DEHYDROGENASE"/>
    <property type="match status" value="1"/>
</dbReference>
<dbReference type="GO" id="GO:0000166">
    <property type="term" value="F:nucleotide binding"/>
    <property type="evidence" value="ECO:0007669"/>
    <property type="project" value="UniProtKB-KW"/>
</dbReference>
<keyword evidence="3 4" id="KW-0560">Oxidoreductase</keyword>
<dbReference type="SUPFAM" id="SSF53223">
    <property type="entry name" value="Aminoacid dehydrogenase-like, N-terminal domain"/>
    <property type="match status" value="1"/>
</dbReference>
<evidence type="ECO:0000256" key="2">
    <source>
        <dbReference type="ARBA" id="ARBA00012896"/>
    </source>
</evidence>
<dbReference type="FunFam" id="3.40.50.10860:FF:000003">
    <property type="entry name" value="Glutamate dehydrogenase"/>
    <property type="match status" value="1"/>
</dbReference>
<feature type="active site" description="Proton donor" evidence="5">
    <location>
        <position position="110"/>
    </location>
</feature>
<feature type="domain" description="Glutamate/phenylalanine/leucine/valine/L-tryptophan dehydrogenase C-terminal" evidence="9">
    <location>
        <begin position="188"/>
        <end position="418"/>
    </location>
</feature>
<evidence type="ECO:0000313" key="11">
    <source>
        <dbReference type="Proteomes" id="UP001163687"/>
    </source>
</evidence>
<proteinExistence type="inferred from homology"/>
<feature type="binding site" evidence="6">
    <location>
        <position position="354"/>
    </location>
    <ligand>
        <name>substrate</name>
    </ligand>
</feature>
<dbReference type="AlphaFoldDB" id="A0AA35CN77"/>
<evidence type="ECO:0000256" key="5">
    <source>
        <dbReference type="PIRSR" id="PIRSR000185-1"/>
    </source>
</evidence>
<dbReference type="SMART" id="SM00839">
    <property type="entry name" value="ELFV_dehydrog"/>
    <property type="match status" value="1"/>
</dbReference>
<dbReference type="InterPro" id="IPR033922">
    <property type="entry name" value="NAD_bind_Glu_DH"/>
</dbReference>
<evidence type="ECO:0000256" key="1">
    <source>
        <dbReference type="ARBA" id="ARBA00006382"/>
    </source>
</evidence>
<evidence type="ECO:0000259" key="9">
    <source>
        <dbReference type="SMART" id="SM00839"/>
    </source>
</evidence>
<dbReference type="GO" id="GO:0004352">
    <property type="term" value="F:glutamate dehydrogenase (NAD+) activity"/>
    <property type="evidence" value="ECO:0007669"/>
    <property type="project" value="TreeGrafter"/>
</dbReference>
<dbReference type="InterPro" id="IPR033524">
    <property type="entry name" value="Glu/Leu/Phe/Val_DH_AS"/>
</dbReference>
<name>A0AA35CN77_9FIRM</name>
<comment type="similarity">
    <text evidence="1 4 8">Belongs to the Glu/Leu/Phe/Val dehydrogenases family.</text>
</comment>
<gene>
    <name evidence="10" type="primary">gudB</name>
    <name evidence="10" type="ORF">caldi_25730</name>
</gene>
<dbReference type="Pfam" id="PF02812">
    <property type="entry name" value="ELFV_dehydrog_N"/>
    <property type="match status" value="1"/>
</dbReference>
<evidence type="ECO:0000256" key="4">
    <source>
        <dbReference type="PIRNR" id="PIRNR000185"/>
    </source>
</evidence>
<dbReference type="InterPro" id="IPR046346">
    <property type="entry name" value="Aminoacid_DH-like_N_sf"/>
</dbReference>
<dbReference type="SUPFAM" id="SSF51735">
    <property type="entry name" value="NAD(P)-binding Rossmann-fold domains"/>
    <property type="match status" value="1"/>
</dbReference>
<evidence type="ECO:0000313" key="10">
    <source>
        <dbReference type="EMBL" id="BDG61483.1"/>
    </source>
</evidence>
<feature type="binding site" evidence="6">
    <location>
        <position position="98"/>
    </location>
    <ligand>
        <name>substrate</name>
    </ligand>
</feature>
<dbReference type="PANTHER" id="PTHR11606">
    <property type="entry name" value="GLUTAMATE DEHYDROGENASE"/>
    <property type="match status" value="1"/>
</dbReference>
<evidence type="ECO:0000256" key="3">
    <source>
        <dbReference type="ARBA" id="ARBA00023002"/>
    </source>
</evidence>
<dbReference type="InterPro" id="IPR036291">
    <property type="entry name" value="NAD(P)-bd_dom_sf"/>
</dbReference>
<feature type="binding site" evidence="6">
    <location>
        <position position="195"/>
    </location>
    <ligand>
        <name>NAD(+)</name>
        <dbReference type="ChEBI" id="CHEBI:57540"/>
    </ligand>
</feature>